<dbReference type="SUPFAM" id="SSF161098">
    <property type="entry name" value="MetI-like"/>
    <property type="match status" value="1"/>
</dbReference>
<proteinExistence type="predicted"/>
<organism evidence="10">
    <name type="scientific">freshwater metagenome</name>
    <dbReference type="NCBI Taxonomy" id="449393"/>
    <lineage>
        <taxon>unclassified sequences</taxon>
        <taxon>metagenomes</taxon>
        <taxon>ecological metagenomes</taxon>
    </lineage>
</organism>
<keyword evidence="6 8" id="KW-0472">Membrane</keyword>
<comment type="subcellular location">
    <subcellularLocation>
        <location evidence="1">Cell membrane</location>
        <topology evidence="1">Multi-pass membrane protein</topology>
    </subcellularLocation>
</comment>
<gene>
    <name evidence="10" type="ORF">UFOPK3204_00421</name>
</gene>
<protein>
    <submittedName>
        <fullName evidence="10">Unannotated protein</fullName>
    </submittedName>
</protein>
<evidence type="ECO:0000256" key="4">
    <source>
        <dbReference type="ARBA" id="ARBA00022692"/>
    </source>
</evidence>
<evidence type="ECO:0000259" key="9">
    <source>
        <dbReference type="PROSITE" id="PS50928"/>
    </source>
</evidence>
<dbReference type="PANTHER" id="PTHR43163">
    <property type="entry name" value="DIPEPTIDE TRANSPORT SYSTEM PERMEASE PROTEIN DPPB-RELATED"/>
    <property type="match status" value="1"/>
</dbReference>
<keyword evidence="2" id="KW-0813">Transport</keyword>
<feature type="transmembrane region" description="Helical" evidence="8">
    <location>
        <begin position="35"/>
        <end position="56"/>
    </location>
</feature>
<dbReference type="Pfam" id="PF19300">
    <property type="entry name" value="BPD_transp_1_N"/>
    <property type="match status" value="1"/>
</dbReference>
<keyword evidence="4 8" id="KW-0812">Transmembrane</keyword>
<dbReference type="InterPro" id="IPR035906">
    <property type="entry name" value="MetI-like_sf"/>
</dbReference>
<dbReference type="Gene3D" id="1.10.3720.10">
    <property type="entry name" value="MetI-like"/>
    <property type="match status" value="1"/>
</dbReference>
<keyword evidence="5 8" id="KW-1133">Transmembrane helix</keyword>
<dbReference type="InterPro" id="IPR000515">
    <property type="entry name" value="MetI-like"/>
</dbReference>
<evidence type="ECO:0000256" key="7">
    <source>
        <dbReference type="SAM" id="MobiDB-lite"/>
    </source>
</evidence>
<feature type="region of interest" description="Disordered" evidence="7">
    <location>
        <begin position="1"/>
        <end position="22"/>
    </location>
</feature>
<feature type="domain" description="ABC transmembrane type-1" evidence="9">
    <location>
        <begin position="121"/>
        <end position="327"/>
    </location>
</feature>
<evidence type="ECO:0000256" key="3">
    <source>
        <dbReference type="ARBA" id="ARBA00022475"/>
    </source>
</evidence>
<evidence type="ECO:0000313" key="10">
    <source>
        <dbReference type="EMBL" id="CAB4824963.1"/>
    </source>
</evidence>
<reference evidence="10" key="1">
    <citation type="submission" date="2020-05" db="EMBL/GenBank/DDBJ databases">
        <authorList>
            <person name="Chiriac C."/>
            <person name="Salcher M."/>
            <person name="Ghai R."/>
            <person name="Kavagutti S V."/>
        </authorList>
    </citation>
    <scope>NUCLEOTIDE SEQUENCE</scope>
</reference>
<dbReference type="GO" id="GO:0055085">
    <property type="term" value="P:transmembrane transport"/>
    <property type="evidence" value="ECO:0007669"/>
    <property type="project" value="InterPro"/>
</dbReference>
<feature type="transmembrane region" description="Helical" evidence="8">
    <location>
        <begin position="121"/>
        <end position="142"/>
    </location>
</feature>
<dbReference type="AlphaFoldDB" id="A0A6J6ZWN6"/>
<feature type="compositionally biased region" description="Polar residues" evidence="7">
    <location>
        <begin position="1"/>
        <end position="19"/>
    </location>
</feature>
<dbReference type="Pfam" id="PF00528">
    <property type="entry name" value="BPD_transp_1"/>
    <property type="match status" value="1"/>
</dbReference>
<feature type="transmembrane region" description="Helical" evidence="8">
    <location>
        <begin position="163"/>
        <end position="186"/>
    </location>
</feature>
<evidence type="ECO:0000256" key="2">
    <source>
        <dbReference type="ARBA" id="ARBA00022448"/>
    </source>
</evidence>
<dbReference type="PROSITE" id="PS50928">
    <property type="entry name" value="ABC_TM1"/>
    <property type="match status" value="1"/>
</dbReference>
<dbReference type="InterPro" id="IPR045621">
    <property type="entry name" value="BPD_transp_1_N"/>
</dbReference>
<feature type="transmembrane region" description="Helical" evidence="8">
    <location>
        <begin position="266"/>
        <end position="288"/>
    </location>
</feature>
<evidence type="ECO:0000256" key="6">
    <source>
        <dbReference type="ARBA" id="ARBA00023136"/>
    </source>
</evidence>
<evidence type="ECO:0000256" key="1">
    <source>
        <dbReference type="ARBA" id="ARBA00004651"/>
    </source>
</evidence>
<name>A0A6J6ZWN6_9ZZZZ</name>
<feature type="transmembrane region" description="Helical" evidence="8">
    <location>
        <begin position="206"/>
        <end position="224"/>
    </location>
</feature>
<dbReference type="CDD" id="cd06261">
    <property type="entry name" value="TM_PBP2"/>
    <property type="match status" value="1"/>
</dbReference>
<evidence type="ECO:0000256" key="8">
    <source>
        <dbReference type="SAM" id="Phobius"/>
    </source>
</evidence>
<sequence>MTSAESGLSERTNSISNPVEGSPRRRVVPWWVRRIGGGFLTLFAVSILIFLATQVLPGDAAKSILGRDATPEKLEALRAQLGLNRPALEQYLDWARNFVTGDFGLSLVNNRSVEELLVPRAMNTIALALCAIVIALPLSILLGSISAARRDGPLDQGISVTSLTFNALPEFVIGLGLVVLFATSVMKIFPAVSIFPPEESAFSNPAALVLPAFALVLAISPYLIRLVRASLIDALDSEYVLTARLRGIPERRILVNHALRNSMVPVVHGTALMLAYLAGGIVVIEYVFRFPGLGGLLLEAVSARDLPLIQATALFLAAVYVVVNLIADLLVVRLTPRLRGVGA</sequence>
<dbReference type="PANTHER" id="PTHR43163:SF6">
    <property type="entry name" value="DIPEPTIDE TRANSPORT SYSTEM PERMEASE PROTEIN DPPB-RELATED"/>
    <property type="match status" value="1"/>
</dbReference>
<evidence type="ECO:0000256" key="5">
    <source>
        <dbReference type="ARBA" id="ARBA00022989"/>
    </source>
</evidence>
<keyword evidence="3" id="KW-1003">Cell membrane</keyword>
<feature type="transmembrane region" description="Helical" evidence="8">
    <location>
        <begin position="308"/>
        <end position="331"/>
    </location>
</feature>
<accession>A0A6J6ZWN6</accession>
<dbReference type="GO" id="GO:0005886">
    <property type="term" value="C:plasma membrane"/>
    <property type="evidence" value="ECO:0007669"/>
    <property type="project" value="UniProtKB-SubCell"/>
</dbReference>
<dbReference type="EMBL" id="CAFABK010000012">
    <property type="protein sequence ID" value="CAB4824963.1"/>
    <property type="molecule type" value="Genomic_DNA"/>
</dbReference>